<name>A0A103E0F1_9BURK</name>
<keyword evidence="2" id="KW-1185">Reference proteome</keyword>
<dbReference type="Proteomes" id="UP000062788">
    <property type="component" value="Unassembled WGS sequence"/>
</dbReference>
<organism evidence="1 2">
    <name type="scientific">Burkholderia singularis</name>
    <dbReference type="NCBI Taxonomy" id="1503053"/>
    <lineage>
        <taxon>Bacteria</taxon>
        <taxon>Pseudomonadati</taxon>
        <taxon>Pseudomonadota</taxon>
        <taxon>Betaproteobacteria</taxon>
        <taxon>Burkholderiales</taxon>
        <taxon>Burkholderiaceae</taxon>
        <taxon>Burkholderia</taxon>
        <taxon>pseudomallei group</taxon>
    </lineage>
</organism>
<dbReference type="OrthoDB" id="6198264at2"/>
<dbReference type="AlphaFoldDB" id="A0A103E0F1"/>
<dbReference type="EMBL" id="LOWA01000036">
    <property type="protein sequence ID" value="KVE26028.1"/>
    <property type="molecule type" value="Genomic_DNA"/>
</dbReference>
<sequence>MRALLGEVSEIRRSLEKEYDAARGNPDVKEVLRIKVKSALEHLRSVLEYSAHELRGKYCGDLQPDDRVYFPYARTKSRFEKCREKNLPGLATASPGAANVIASIQPFSCGDNWLISLCDQVNLNKHQSLEKQVRVNSVSSSYTVGRLLKIGGTGTVVTLDRAVYNGVPINGGKALTFTSGMSDEEITAQLGDDALRLPVSREFDWVEFRFASSAEDTLKLIGKAHDEICRYTDEVKLYF</sequence>
<reference evidence="1 2" key="1">
    <citation type="submission" date="2015-11" db="EMBL/GenBank/DDBJ databases">
        <title>Expanding the genomic diversity of Burkholderia species for the development of highly accurate diagnostics.</title>
        <authorList>
            <person name="Sahl J."/>
            <person name="Keim P."/>
            <person name="Wagner D."/>
        </authorList>
    </citation>
    <scope>NUCLEOTIDE SEQUENCE [LARGE SCALE GENOMIC DNA]</scope>
    <source>
        <strain evidence="1 2">TSV85</strain>
    </source>
</reference>
<protein>
    <submittedName>
        <fullName evidence="1">Uncharacterized protein</fullName>
    </submittedName>
</protein>
<evidence type="ECO:0000313" key="2">
    <source>
        <dbReference type="Proteomes" id="UP000062788"/>
    </source>
</evidence>
<comment type="caution">
    <text evidence="1">The sequence shown here is derived from an EMBL/GenBank/DDBJ whole genome shotgun (WGS) entry which is preliminary data.</text>
</comment>
<evidence type="ECO:0000313" key="1">
    <source>
        <dbReference type="EMBL" id="KVE26028.1"/>
    </source>
</evidence>
<accession>A0A103E0F1</accession>
<gene>
    <name evidence="1" type="ORF">WS67_16775</name>
</gene>
<dbReference type="RefSeq" id="WP_141660499.1">
    <property type="nucleotide sequence ID" value="NZ_LOWA01000036.1"/>
</dbReference>
<proteinExistence type="predicted"/>